<protein>
    <submittedName>
        <fullName evidence="1">Uncharacterized protein</fullName>
    </submittedName>
</protein>
<evidence type="ECO:0000313" key="3">
    <source>
        <dbReference type="Proteomes" id="UP001501425"/>
    </source>
</evidence>
<proteinExistence type="predicted"/>
<evidence type="ECO:0000313" key="4">
    <source>
        <dbReference type="Proteomes" id="UP001567571"/>
    </source>
</evidence>
<dbReference type="Proteomes" id="UP001567571">
    <property type="component" value="Unassembled WGS sequence"/>
</dbReference>
<accession>A0AAV3SQJ7</accession>
<dbReference type="RefSeq" id="WP_343777972.1">
    <property type="nucleotide sequence ID" value="NZ_BAAADQ010000006.1"/>
</dbReference>
<keyword evidence="4" id="KW-1185">Reference proteome</keyword>
<reference evidence="1" key="2">
    <citation type="submission" date="2023-12" db="EMBL/GenBank/DDBJ databases">
        <authorList>
            <person name="Sun Q."/>
            <person name="Inoue M."/>
        </authorList>
    </citation>
    <scope>NUCLEOTIDE SEQUENCE</scope>
    <source>
        <strain evidence="1">JCM 14265</strain>
    </source>
</reference>
<name>A0AAV3SQJ7_9EURY</name>
<gene>
    <name evidence="2" type="ORF">ABNG02_14120</name>
    <name evidence="1" type="ORF">GCM10008994_15070</name>
</gene>
<reference evidence="1" key="1">
    <citation type="journal article" date="2014" name="Int. J. Syst. Evol. Microbiol.">
        <title>Complete genome sequence of Corynebacterium casei LMG S-19264T (=DSM 44701T), isolated from a smear-ripened cheese.</title>
        <authorList>
            <consortium name="US DOE Joint Genome Institute (JGI-PGF)"/>
            <person name="Walter F."/>
            <person name="Albersmeier A."/>
            <person name="Kalinowski J."/>
            <person name="Ruckert C."/>
        </authorList>
    </citation>
    <scope>NUCLEOTIDE SEQUENCE</scope>
    <source>
        <strain evidence="1">JCM 14265</strain>
    </source>
</reference>
<evidence type="ECO:0000313" key="1">
    <source>
        <dbReference type="EMBL" id="GAA0540967.1"/>
    </source>
</evidence>
<sequence>MEELSVRLSGPDGVVATERRVERQNVRDEAYVCQGFQQPCELVIPSFDTLNVTHERWGLSSSMLSDRPAFFGVDMSRTTSRHAASSSFAV</sequence>
<reference evidence="2 4" key="3">
    <citation type="submission" date="2024-06" db="EMBL/GenBank/DDBJ databases">
        <title>Halorubrum miltondacostae sp. nov., a potential PHA producer isolated from an inland solar saltern in Rio Maior, Portugal.</title>
        <authorList>
            <person name="Albuquerque L."/>
            <person name="Viver T."/>
            <person name="Barroso C."/>
            <person name="Claudino R."/>
            <person name="Galvan M."/>
            <person name="Simoes G."/>
            <person name="Lobo Da Cunha A."/>
            <person name="Egas C."/>
        </authorList>
    </citation>
    <scope>NUCLEOTIDE SEQUENCE [LARGE SCALE GENOMIC DNA]</scope>
    <source>
        <strain evidence="2 4">DSM 18646</strain>
    </source>
</reference>
<dbReference type="Proteomes" id="UP001501425">
    <property type="component" value="Unassembled WGS sequence"/>
</dbReference>
<organism evidence="1 3">
    <name type="scientific">Halorubrum ejinorense</name>
    <dbReference type="NCBI Taxonomy" id="425309"/>
    <lineage>
        <taxon>Archaea</taxon>
        <taxon>Methanobacteriati</taxon>
        <taxon>Methanobacteriota</taxon>
        <taxon>Stenosarchaea group</taxon>
        <taxon>Halobacteria</taxon>
        <taxon>Halobacteriales</taxon>
        <taxon>Haloferacaceae</taxon>
        <taxon>Halorubrum</taxon>
    </lineage>
</organism>
<dbReference type="AlphaFoldDB" id="A0AAV3SQJ7"/>
<dbReference type="EMBL" id="JBEDNW010000008">
    <property type="protein sequence ID" value="MEZ3168462.1"/>
    <property type="molecule type" value="Genomic_DNA"/>
</dbReference>
<dbReference type="EMBL" id="BAAADQ010000006">
    <property type="protein sequence ID" value="GAA0540967.1"/>
    <property type="molecule type" value="Genomic_DNA"/>
</dbReference>
<comment type="caution">
    <text evidence="1">The sequence shown here is derived from an EMBL/GenBank/DDBJ whole genome shotgun (WGS) entry which is preliminary data.</text>
</comment>
<evidence type="ECO:0000313" key="2">
    <source>
        <dbReference type="EMBL" id="MEZ3168462.1"/>
    </source>
</evidence>